<gene>
    <name evidence="9" type="ORF">DWV08_02070</name>
    <name evidence="10" type="ORF">DXU92_07200</name>
</gene>
<dbReference type="OrthoDB" id="112837at2"/>
<reference evidence="10 12" key="2">
    <citation type="submission" date="2018-08" db="EMBL/GenBank/DDBJ databases">
        <title>Brachybacterium saurashtrense DSM 23186.</title>
        <authorList>
            <person name="Li Y."/>
        </authorList>
    </citation>
    <scope>NUCLEOTIDE SEQUENCE [LARGE SCALE GENOMIC DNA]</scope>
    <source>
        <strain evidence="10 12">DSM 23186</strain>
    </source>
</reference>
<dbReference type="InterPro" id="IPR005614">
    <property type="entry name" value="NrfD-like"/>
</dbReference>
<feature type="transmembrane region" description="Helical" evidence="8">
    <location>
        <begin position="146"/>
        <end position="164"/>
    </location>
</feature>
<evidence type="ECO:0000256" key="2">
    <source>
        <dbReference type="ARBA" id="ARBA00008929"/>
    </source>
</evidence>
<dbReference type="RefSeq" id="WP_115412282.1">
    <property type="nucleotide sequence ID" value="NZ_CP031356.1"/>
</dbReference>
<protein>
    <submittedName>
        <fullName evidence="10">Nitrite reductase</fullName>
    </submittedName>
</protein>
<feature type="region of interest" description="Disordered" evidence="7">
    <location>
        <begin position="1"/>
        <end position="41"/>
    </location>
</feature>
<keyword evidence="6 8" id="KW-0472">Membrane</keyword>
<keyword evidence="3" id="KW-1003">Cell membrane</keyword>
<comment type="similarity">
    <text evidence="2">Belongs to the NrfD family.</text>
</comment>
<dbReference type="EMBL" id="QSWH01000003">
    <property type="protein sequence ID" value="RRR23139.1"/>
    <property type="molecule type" value="Genomic_DNA"/>
</dbReference>
<organism evidence="10 12">
    <name type="scientific">Brachybacterium saurashtrense</name>
    <dbReference type="NCBI Taxonomy" id="556288"/>
    <lineage>
        <taxon>Bacteria</taxon>
        <taxon>Bacillati</taxon>
        <taxon>Actinomycetota</taxon>
        <taxon>Actinomycetes</taxon>
        <taxon>Micrococcales</taxon>
        <taxon>Dermabacteraceae</taxon>
        <taxon>Brachybacterium</taxon>
    </lineage>
</organism>
<evidence type="ECO:0000313" key="10">
    <source>
        <dbReference type="EMBL" id="RRR23139.1"/>
    </source>
</evidence>
<evidence type="ECO:0000256" key="7">
    <source>
        <dbReference type="SAM" id="MobiDB-lite"/>
    </source>
</evidence>
<dbReference type="GO" id="GO:0005886">
    <property type="term" value="C:plasma membrane"/>
    <property type="evidence" value="ECO:0007669"/>
    <property type="project" value="UniProtKB-SubCell"/>
</dbReference>
<evidence type="ECO:0000256" key="3">
    <source>
        <dbReference type="ARBA" id="ARBA00022475"/>
    </source>
</evidence>
<dbReference type="InterPro" id="IPR052049">
    <property type="entry name" value="Electron_transfer_protein"/>
</dbReference>
<dbReference type="Proteomes" id="UP000282185">
    <property type="component" value="Unassembled WGS sequence"/>
</dbReference>
<evidence type="ECO:0000256" key="8">
    <source>
        <dbReference type="SAM" id="Phobius"/>
    </source>
</evidence>
<feature type="compositionally biased region" description="Basic residues" evidence="7">
    <location>
        <begin position="15"/>
        <end position="28"/>
    </location>
</feature>
<evidence type="ECO:0000313" key="12">
    <source>
        <dbReference type="Proteomes" id="UP000282185"/>
    </source>
</evidence>
<dbReference type="Proteomes" id="UP000254236">
    <property type="component" value="Chromosome"/>
</dbReference>
<dbReference type="EMBL" id="CP031356">
    <property type="protein sequence ID" value="AXK44527.1"/>
    <property type="molecule type" value="Genomic_DNA"/>
</dbReference>
<keyword evidence="5 8" id="KW-1133">Transmembrane helix</keyword>
<dbReference type="Gene3D" id="1.20.1630.10">
    <property type="entry name" value="Formate dehydrogenase/DMSO reductase domain"/>
    <property type="match status" value="1"/>
</dbReference>
<name>A0A345YKS5_9MICO</name>
<feature type="transmembrane region" description="Helical" evidence="8">
    <location>
        <begin position="74"/>
        <end position="94"/>
    </location>
</feature>
<evidence type="ECO:0000313" key="11">
    <source>
        <dbReference type="Proteomes" id="UP000254236"/>
    </source>
</evidence>
<dbReference type="PANTHER" id="PTHR34856:SF2">
    <property type="entry name" value="PROTEIN NRFD"/>
    <property type="match status" value="1"/>
</dbReference>
<reference evidence="9 11" key="1">
    <citation type="submission" date="2018-07" db="EMBL/GenBank/DDBJ databases">
        <title>Brachybacterium saurashtrense DSM 23186 genome sequence.</title>
        <authorList>
            <person name="Guo L."/>
        </authorList>
    </citation>
    <scope>NUCLEOTIDE SEQUENCE [LARGE SCALE GENOMIC DNA]</scope>
    <source>
        <strain evidence="9 11">DSM 23186</strain>
    </source>
</reference>
<evidence type="ECO:0000313" key="9">
    <source>
        <dbReference type="EMBL" id="AXK44527.1"/>
    </source>
</evidence>
<keyword evidence="4 8" id="KW-0812">Transmembrane</keyword>
<dbReference type="PANTHER" id="PTHR34856">
    <property type="entry name" value="PROTEIN NRFD"/>
    <property type="match status" value="1"/>
</dbReference>
<keyword evidence="11" id="KW-1185">Reference proteome</keyword>
<dbReference type="AlphaFoldDB" id="A0A345YKS5"/>
<evidence type="ECO:0000256" key="5">
    <source>
        <dbReference type="ARBA" id="ARBA00022989"/>
    </source>
</evidence>
<evidence type="ECO:0000256" key="6">
    <source>
        <dbReference type="ARBA" id="ARBA00023136"/>
    </source>
</evidence>
<dbReference type="Pfam" id="PF03916">
    <property type="entry name" value="NrfD"/>
    <property type="match status" value="1"/>
</dbReference>
<sequence length="372" mass="38652">MSLTEFDADRPPEKPRRRRGGGKRRRRLGLGEVGMGDGSREGAVVEDVEVERSDEYDSYYGRPIVKAPPWKAPIAVYLFLGGVAGGSGLLAAGAQCTGRPLLRRNARLMALGTIGLGTVALIEDLGRPERFLNMMRTVKVTSPMSLGTWVVGGFASLSGVLGVLEVDRLTGEKLPLGAMRPLLRAGEGPASLGQAVLAPLLASYTGALLGNTVVPTWEAGRGQLPFLFASSASLAAGGAAMVTTPVREAGPARLLAIAGVAGDLVSMHRMKASMHPLEREPLESGTPGRLLTWAERLAVGGGLATVLGRRSRVLAAAGGAALLTASALTRFGVLNAGLESVKDPRRVVAPQKARLAARRAAGITDDSITTAG</sequence>
<evidence type="ECO:0000256" key="1">
    <source>
        <dbReference type="ARBA" id="ARBA00004651"/>
    </source>
</evidence>
<dbReference type="KEGG" id="bsau:DWV08_02070"/>
<accession>A0A345YKS5</accession>
<evidence type="ECO:0000256" key="4">
    <source>
        <dbReference type="ARBA" id="ARBA00022692"/>
    </source>
</evidence>
<proteinExistence type="inferred from homology"/>
<comment type="subcellular location">
    <subcellularLocation>
        <location evidence="1">Cell membrane</location>
        <topology evidence="1">Multi-pass membrane protein</topology>
    </subcellularLocation>
</comment>